<organism evidence="1 2">
    <name type="scientific">Pedobacter yulinensis</name>
    <dbReference type="NCBI Taxonomy" id="2126353"/>
    <lineage>
        <taxon>Bacteria</taxon>
        <taxon>Pseudomonadati</taxon>
        <taxon>Bacteroidota</taxon>
        <taxon>Sphingobacteriia</taxon>
        <taxon>Sphingobacteriales</taxon>
        <taxon>Sphingobacteriaceae</taxon>
        <taxon>Pedobacter</taxon>
    </lineage>
</organism>
<dbReference type="AlphaFoldDB" id="A0A2T3HIF1"/>
<reference evidence="1 2" key="1">
    <citation type="submission" date="2018-03" db="EMBL/GenBank/DDBJ databases">
        <authorList>
            <person name="Keele B.F."/>
        </authorList>
    </citation>
    <scope>NUCLEOTIDE SEQUENCE [LARGE SCALE GENOMIC DNA]</scope>
    <source>
        <strain evidence="1 2">YL28-9</strain>
    </source>
</reference>
<comment type="caution">
    <text evidence="1">The sequence shown here is derived from an EMBL/GenBank/DDBJ whole genome shotgun (WGS) entry which is preliminary data.</text>
</comment>
<sequence>MKSKTFKLYYIMKWFAVKYIFRIISGEGKHSPQFDEQTRLLLSADKLNAFEKARSLAGQLNKSFRNRFGDLVSWKFVEIVEINEVANPEDGVEINSTIIEPENVTGFLEEIRLKKNYLSENTLSLNF</sequence>
<evidence type="ECO:0000313" key="1">
    <source>
        <dbReference type="EMBL" id="PST82161.1"/>
    </source>
</evidence>
<dbReference type="OrthoDB" id="795527at2"/>
<dbReference type="InterPro" id="IPR025630">
    <property type="entry name" value="DUF4288"/>
</dbReference>
<accession>A0A2T3HIF1</accession>
<dbReference type="EMBL" id="PYLS01000006">
    <property type="protein sequence ID" value="PST82161.1"/>
    <property type="molecule type" value="Genomic_DNA"/>
</dbReference>
<evidence type="ECO:0000313" key="2">
    <source>
        <dbReference type="Proteomes" id="UP000240912"/>
    </source>
</evidence>
<protein>
    <recommendedName>
        <fullName evidence="3">DUF4288 domain-containing protein</fullName>
    </recommendedName>
</protein>
<dbReference type="Pfam" id="PF14119">
    <property type="entry name" value="DUF4288"/>
    <property type="match status" value="1"/>
</dbReference>
<keyword evidence="2" id="KW-1185">Reference proteome</keyword>
<evidence type="ECO:0008006" key="3">
    <source>
        <dbReference type="Google" id="ProtNLM"/>
    </source>
</evidence>
<proteinExistence type="predicted"/>
<dbReference type="Proteomes" id="UP000240912">
    <property type="component" value="Unassembled WGS sequence"/>
</dbReference>
<gene>
    <name evidence="1" type="ORF">C7T94_15270</name>
</gene>
<name>A0A2T3HIF1_9SPHI</name>